<evidence type="ECO:0000313" key="6">
    <source>
        <dbReference type="Proteomes" id="UP000502287"/>
    </source>
</evidence>
<gene>
    <name evidence="3" type="ORF">A4G17_04540</name>
    <name evidence="4" type="ORF">EDC49_1624</name>
</gene>
<dbReference type="AlphaFoldDB" id="A0AAE6X5J6"/>
<dbReference type="Pfam" id="PF00403">
    <property type="entry name" value="HMA"/>
    <property type="match status" value="1"/>
</dbReference>
<dbReference type="Proteomes" id="UP000502287">
    <property type="component" value="Chromosome"/>
</dbReference>
<dbReference type="InterPro" id="IPR036163">
    <property type="entry name" value="HMA_dom_sf"/>
</dbReference>
<dbReference type="Gene3D" id="3.30.70.100">
    <property type="match status" value="1"/>
</dbReference>
<reference evidence="3 6" key="1">
    <citation type="submission" date="2016-03" db="EMBL/GenBank/DDBJ databases">
        <authorList>
            <person name="Hansen M.J."/>
            <person name="Bojesen A.M."/>
            <person name="Planet P."/>
        </authorList>
    </citation>
    <scope>NUCLEOTIDE SEQUENCE [LARGE SCALE GENOMIC DNA]</scope>
    <source>
        <strain evidence="3 6">HPA 21</strain>
    </source>
</reference>
<dbReference type="InterPro" id="IPR006121">
    <property type="entry name" value="HMA_dom"/>
</dbReference>
<keyword evidence="1" id="KW-0732">Signal</keyword>
<evidence type="ECO:0000313" key="4">
    <source>
        <dbReference type="EMBL" id="RPE92326.1"/>
    </source>
</evidence>
<feature type="chain" id="PRO_5042035933" evidence="1">
    <location>
        <begin position="25"/>
        <end position="101"/>
    </location>
</feature>
<dbReference type="GO" id="GO:0046872">
    <property type="term" value="F:metal ion binding"/>
    <property type="evidence" value="ECO:0007669"/>
    <property type="project" value="InterPro"/>
</dbReference>
<dbReference type="RefSeq" id="WP_123957241.1">
    <property type="nucleotide sequence ID" value="NZ_CP015029.1"/>
</dbReference>
<dbReference type="SUPFAM" id="SSF55008">
    <property type="entry name" value="HMA, heavy metal-associated domain"/>
    <property type="match status" value="1"/>
</dbReference>
<proteinExistence type="predicted"/>
<organism evidence="3 6">
    <name type="scientific">Frederiksenia canicola</name>
    <dbReference type="NCBI Taxonomy" id="123824"/>
    <lineage>
        <taxon>Bacteria</taxon>
        <taxon>Pseudomonadati</taxon>
        <taxon>Pseudomonadota</taxon>
        <taxon>Gammaproteobacteria</taxon>
        <taxon>Pasteurellales</taxon>
        <taxon>Pasteurellaceae</taxon>
        <taxon>Frederiksenia</taxon>
    </lineage>
</organism>
<protein>
    <submittedName>
        <fullName evidence="4">Mercuric ion binding protein</fullName>
    </submittedName>
</protein>
<feature type="signal peptide" evidence="1">
    <location>
        <begin position="1"/>
        <end position="24"/>
    </location>
</feature>
<reference evidence="4 5" key="2">
    <citation type="submission" date="2018-11" db="EMBL/GenBank/DDBJ databases">
        <title>Genomic Encyclopedia of Type Strains, Phase IV (KMG-IV): sequencing the most valuable type-strain genomes for metagenomic binning, comparative biology and taxonomic classification.</title>
        <authorList>
            <person name="Goeker M."/>
        </authorList>
    </citation>
    <scope>NUCLEOTIDE SEQUENCE [LARGE SCALE GENOMIC DNA]</scope>
    <source>
        <strain evidence="4 5">DSM 25797</strain>
    </source>
</reference>
<dbReference type="Proteomes" id="UP000276901">
    <property type="component" value="Unassembled WGS sequence"/>
</dbReference>
<accession>A0AAE6X5J6</accession>
<dbReference type="PROSITE" id="PS50846">
    <property type="entry name" value="HMA_2"/>
    <property type="match status" value="1"/>
</dbReference>
<dbReference type="EMBL" id="CP015029">
    <property type="protein sequence ID" value="QIM64753.1"/>
    <property type="molecule type" value="Genomic_DNA"/>
</dbReference>
<evidence type="ECO:0000259" key="2">
    <source>
        <dbReference type="PROSITE" id="PS50846"/>
    </source>
</evidence>
<feature type="domain" description="HMA" evidence="2">
    <location>
        <begin position="30"/>
        <end position="95"/>
    </location>
</feature>
<dbReference type="EMBL" id="RKQT01000003">
    <property type="protein sequence ID" value="RPE92326.1"/>
    <property type="molecule type" value="Genomic_DNA"/>
</dbReference>
<sequence length="101" mass="11463">MKKLIQFPVYVTLFCVMLLNPLHATENNEKHVVIQIKEMTCQLCAYLVNKALRDVKGVISTKASIKEHQVQVIAESDVDNETLKAAIYKLNYTPEIVSTEN</sequence>
<dbReference type="KEGG" id="fcl:A4G17_04540"/>
<dbReference type="CDD" id="cd00371">
    <property type="entry name" value="HMA"/>
    <property type="match status" value="1"/>
</dbReference>
<evidence type="ECO:0000256" key="1">
    <source>
        <dbReference type="SAM" id="SignalP"/>
    </source>
</evidence>
<keyword evidence="5" id="KW-1185">Reference proteome</keyword>
<evidence type="ECO:0000313" key="5">
    <source>
        <dbReference type="Proteomes" id="UP000276901"/>
    </source>
</evidence>
<name>A0AAE6X5J6_9PAST</name>
<evidence type="ECO:0000313" key="3">
    <source>
        <dbReference type="EMBL" id="QIM64753.1"/>
    </source>
</evidence>